<evidence type="ECO:0000313" key="4">
    <source>
        <dbReference type="Proteomes" id="UP000075880"/>
    </source>
</evidence>
<dbReference type="Proteomes" id="UP000075880">
    <property type="component" value="Unassembled WGS sequence"/>
</dbReference>
<dbReference type="AlphaFoldDB" id="A0AAG5CPH4"/>
<organism evidence="3 4">
    <name type="scientific">Anopheles atroparvus</name>
    <name type="common">European mosquito</name>
    <dbReference type="NCBI Taxonomy" id="41427"/>
    <lineage>
        <taxon>Eukaryota</taxon>
        <taxon>Metazoa</taxon>
        <taxon>Ecdysozoa</taxon>
        <taxon>Arthropoda</taxon>
        <taxon>Hexapoda</taxon>
        <taxon>Insecta</taxon>
        <taxon>Pterygota</taxon>
        <taxon>Neoptera</taxon>
        <taxon>Endopterygota</taxon>
        <taxon>Diptera</taxon>
        <taxon>Nematocera</taxon>
        <taxon>Culicoidea</taxon>
        <taxon>Culicidae</taxon>
        <taxon>Anophelinae</taxon>
        <taxon>Anopheles</taxon>
    </lineage>
</organism>
<evidence type="ECO:0000256" key="1">
    <source>
        <dbReference type="SAM" id="Coils"/>
    </source>
</evidence>
<keyword evidence="4" id="KW-1185">Reference proteome</keyword>
<sequence length="459" mass="51781">MWLIRASVSLLLCCSMPADARISPKVIALQRGLYDELQALERSALIANHGYASSDGSAFGQLRMIFHEFDRQNQECITAILRVLALVDHTLENTIKDCEKIFDLPSLESENIIFRDVTRPLLLRVAELCRQISSDELAGLEATMEAVKEEANGYRERLDAAREDMRTVLEQLEKLPEALWMVNKIEGPVHRLKLRNVEIESSIMEAVQNISHRQGLLRASLLDAIAQSSHDSDDTDLITSFLEGWENETSVLAEDLSEQLQMWNNQTEDTMHMIATEVEAILHNLIESPVTAFLEGENSLKCLAEYYTNVAVQAVVTGLENIFLCFGGEDALAKPLETIVRLLALVENDVDSICQDLQNCFRSGGTHQADRSEMMSCSEAAEPILDATEDFIEAKMNEIFFHLEDAIFFEELHTEACLYYKARELMMSEAFINLRYRRCNGAEEPSSQESLGNSQYIPV</sequence>
<feature type="signal peptide" evidence="2">
    <location>
        <begin position="1"/>
        <end position="20"/>
    </location>
</feature>
<proteinExistence type="predicted"/>
<feature type="coiled-coil region" evidence="1">
    <location>
        <begin position="130"/>
        <end position="175"/>
    </location>
</feature>
<dbReference type="EnsemblMetazoa" id="ENSAATROPT000494">
    <property type="protein sequence ID" value="ENSAATROPP000469"/>
    <property type="gene ID" value="ENSAATROPG000408"/>
</dbReference>
<keyword evidence="2" id="KW-0732">Signal</keyword>
<reference evidence="3" key="1">
    <citation type="submission" date="2024-04" db="UniProtKB">
        <authorList>
            <consortium name="EnsemblMetazoa"/>
        </authorList>
    </citation>
    <scope>IDENTIFICATION</scope>
    <source>
        <strain evidence="3">EBRO</strain>
    </source>
</reference>
<feature type="chain" id="PRO_5042519234" description="Protein TsetseEP domain-containing protein" evidence="2">
    <location>
        <begin position="21"/>
        <end position="459"/>
    </location>
</feature>
<protein>
    <recommendedName>
        <fullName evidence="5">Protein TsetseEP domain-containing protein</fullName>
    </recommendedName>
</protein>
<keyword evidence="1" id="KW-0175">Coiled coil</keyword>
<evidence type="ECO:0008006" key="5">
    <source>
        <dbReference type="Google" id="ProtNLM"/>
    </source>
</evidence>
<accession>A0AAG5CPH4</accession>
<name>A0AAG5CPH4_ANOAO</name>
<evidence type="ECO:0000256" key="2">
    <source>
        <dbReference type="SAM" id="SignalP"/>
    </source>
</evidence>
<evidence type="ECO:0000313" key="3">
    <source>
        <dbReference type="EnsemblMetazoa" id="ENSAATROPP000469"/>
    </source>
</evidence>